<protein>
    <recommendedName>
        <fullName evidence="3">ANTAR domain-containing protein</fullName>
    </recommendedName>
</protein>
<reference evidence="2" key="1">
    <citation type="journal article" date="2019" name="Int. J. Syst. Evol. Microbiol.">
        <title>The Global Catalogue of Microorganisms (GCM) 10K type strain sequencing project: providing services to taxonomists for standard genome sequencing and annotation.</title>
        <authorList>
            <consortium name="The Broad Institute Genomics Platform"/>
            <consortium name="The Broad Institute Genome Sequencing Center for Infectious Disease"/>
            <person name="Wu L."/>
            <person name="Ma J."/>
        </authorList>
    </citation>
    <scope>NUCLEOTIDE SEQUENCE [LARGE SCALE GENOMIC DNA]</scope>
    <source>
        <strain evidence="2">JCM 15478</strain>
    </source>
</reference>
<name>A0ABP5IBL8_9ACTN</name>
<evidence type="ECO:0008006" key="3">
    <source>
        <dbReference type="Google" id="ProtNLM"/>
    </source>
</evidence>
<sequence length="53" mass="5811">MLDLVDVPACTMALAWSARNRDCDDIALLRSIAHTVVQDAALRDTALREEARG</sequence>
<evidence type="ECO:0000313" key="2">
    <source>
        <dbReference type="Proteomes" id="UP001500016"/>
    </source>
</evidence>
<keyword evidence="2" id="KW-1185">Reference proteome</keyword>
<organism evidence="1 2">
    <name type="scientific">Streptomyces albiaxialis</name>
    <dbReference type="NCBI Taxonomy" id="329523"/>
    <lineage>
        <taxon>Bacteria</taxon>
        <taxon>Bacillati</taxon>
        <taxon>Actinomycetota</taxon>
        <taxon>Actinomycetes</taxon>
        <taxon>Kitasatosporales</taxon>
        <taxon>Streptomycetaceae</taxon>
        <taxon>Streptomyces</taxon>
    </lineage>
</organism>
<accession>A0ABP5IBL8</accession>
<dbReference type="EMBL" id="BAAAPE010000016">
    <property type="protein sequence ID" value="GAA2095502.1"/>
    <property type="molecule type" value="Genomic_DNA"/>
</dbReference>
<proteinExistence type="predicted"/>
<evidence type="ECO:0000313" key="1">
    <source>
        <dbReference type="EMBL" id="GAA2095502.1"/>
    </source>
</evidence>
<dbReference type="Proteomes" id="UP001500016">
    <property type="component" value="Unassembled WGS sequence"/>
</dbReference>
<comment type="caution">
    <text evidence="1">The sequence shown here is derived from an EMBL/GenBank/DDBJ whole genome shotgun (WGS) entry which is preliminary data.</text>
</comment>
<gene>
    <name evidence="1" type="ORF">GCM10009801_64360</name>
</gene>